<evidence type="ECO:0000259" key="16">
    <source>
        <dbReference type="Pfam" id="PF01764"/>
    </source>
</evidence>
<dbReference type="GO" id="GO:0016298">
    <property type="term" value="F:lipase activity"/>
    <property type="evidence" value="ECO:0007669"/>
    <property type="project" value="TreeGrafter"/>
</dbReference>
<evidence type="ECO:0000256" key="15">
    <source>
        <dbReference type="SAM" id="MobiDB-lite"/>
    </source>
</evidence>
<dbReference type="Proteomes" id="UP000268162">
    <property type="component" value="Unassembled WGS sequence"/>
</dbReference>
<evidence type="ECO:0000256" key="1">
    <source>
        <dbReference type="ARBA" id="ARBA00001913"/>
    </source>
</evidence>
<dbReference type="CDD" id="cd00519">
    <property type="entry name" value="Lipase_3"/>
    <property type="match status" value="1"/>
</dbReference>
<dbReference type="InterPro" id="IPR029058">
    <property type="entry name" value="AB_hydrolase_fold"/>
</dbReference>
<dbReference type="PANTHER" id="PTHR45792">
    <property type="entry name" value="DIACYLGLYCEROL LIPASE HOMOLOG-RELATED"/>
    <property type="match status" value="1"/>
</dbReference>
<sequence length="669" mass="74188">MDRSNEALGTRSRAADYATTTTPTAREIKTETESEQALVGLFNFQLHPTILHPHLASTVSSVSTATRLSIRALAVIVETTLEMVRFSTSATVSTPEFMLNTVLQLCLPHSATALLRLAERGTALGAYVMHSSYELAEHFVQTGFQVVADTATYSLRGAEESVRLIDALFGSTETSRALSAIMGLIKREIYDDSDFHALSSRSGTITAFSSFVRALTAFACLQCVTGDRTARRFKLALIRRTLGPPIQPFPRRPIMSNIARFIRYASAAYGSRFMRIFGIQRRLASKRAAALGRIRETRPPLPPRGRRHNHPNHHSFATHTELPLDSILYSSYTNLSSLYEARIRSYRSAGVHYISVDHDLSAIVLTCRGTLGLSDVLTDLFFHYAEFDLPYPDLPRNTGTTRPHYRTHAGVLQSAQLLAASNSPVFRELRDAMLQYPNYGLVFCGHSLGGGVAAILAILWSRRTTTAPSSAPIRWFVTSEASGLPPNRPIHCYAYGVPCVASIDLAIYCRGLITSIANAHDVVPCLSLGLLHDFKNVATILAAEKEPLAEKIVQRTVTTLPSIPVGEYADWFWSLIQTMRASMNTEKLYPPGDVYILDNSPPTKIQAGPRPVRYMSLYRCLDVTSRFFELNFSRSMFTEHSPKAYEDHIAALIRGQPIISEVDNQTYDT</sequence>
<evidence type="ECO:0000256" key="8">
    <source>
        <dbReference type="ARBA" id="ARBA00022837"/>
    </source>
</evidence>
<dbReference type="GO" id="GO:0005886">
    <property type="term" value="C:plasma membrane"/>
    <property type="evidence" value="ECO:0007669"/>
    <property type="project" value="UniProtKB-SubCell"/>
</dbReference>
<evidence type="ECO:0000313" key="17">
    <source>
        <dbReference type="EMBL" id="RKP33990.1"/>
    </source>
</evidence>
<dbReference type="Gene3D" id="3.40.50.1820">
    <property type="entry name" value="alpha/beta hydrolase"/>
    <property type="match status" value="1"/>
</dbReference>
<evidence type="ECO:0000313" key="18">
    <source>
        <dbReference type="Proteomes" id="UP000268162"/>
    </source>
</evidence>
<evidence type="ECO:0000256" key="9">
    <source>
        <dbReference type="ARBA" id="ARBA00022963"/>
    </source>
</evidence>
<keyword evidence="6" id="KW-0479">Metal-binding</keyword>
<keyword evidence="9" id="KW-0442">Lipid degradation</keyword>
<gene>
    <name evidence="17" type="ORF">BJ085DRAFT_21996</name>
</gene>
<dbReference type="GO" id="GO:0046872">
    <property type="term" value="F:metal ion binding"/>
    <property type="evidence" value="ECO:0007669"/>
    <property type="project" value="UniProtKB-KW"/>
</dbReference>
<feature type="region of interest" description="Disordered" evidence="15">
    <location>
        <begin position="1"/>
        <end position="22"/>
    </location>
</feature>
<evidence type="ECO:0000256" key="10">
    <source>
        <dbReference type="ARBA" id="ARBA00022989"/>
    </source>
</evidence>
<evidence type="ECO:0000256" key="4">
    <source>
        <dbReference type="ARBA" id="ARBA00022553"/>
    </source>
</evidence>
<keyword evidence="5" id="KW-0812">Transmembrane</keyword>
<feature type="domain" description="Fungal lipase-type" evidence="16">
    <location>
        <begin position="364"/>
        <end position="527"/>
    </location>
</feature>
<evidence type="ECO:0000256" key="5">
    <source>
        <dbReference type="ARBA" id="ARBA00022692"/>
    </source>
</evidence>
<keyword evidence="3" id="KW-1003">Cell membrane</keyword>
<keyword evidence="12" id="KW-0472">Membrane</keyword>
<dbReference type="AlphaFoldDB" id="A0A4P9ZNU1"/>
<keyword evidence="7" id="KW-0378">Hydrolase</keyword>
<dbReference type="InterPro" id="IPR002921">
    <property type="entry name" value="Fungal_lipase-type"/>
</dbReference>
<dbReference type="Pfam" id="PF01764">
    <property type="entry name" value="Lipase_3"/>
    <property type="match status" value="1"/>
</dbReference>
<dbReference type="InterPro" id="IPR052214">
    <property type="entry name" value="DAG_Lipase-Related"/>
</dbReference>
<comment type="catalytic activity">
    <reaction evidence="13">
        <text>a 1,2-diacyl-sn-glycerol + H2O = a 2-acylglycerol + a fatty acid + H(+)</text>
        <dbReference type="Rhea" id="RHEA:33275"/>
        <dbReference type="ChEBI" id="CHEBI:15377"/>
        <dbReference type="ChEBI" id="CHEBI:15378"/>
        <dbReference type="ChEBI" id="CHEBI:17389"/>
        <dbReference type="ChEBI" id="CHEBI:17815"/>
        <dbReference type="ChEBI" id="CHEBI:28868"/>
        <dbReference type="EC" id="3.1.1.116"/>
    </reaction>
    <physiologicalReaction direction="left-to-right" evidence="13">
        <dbReference type="Rhea" id="RHEA:33276"/>
    </physiologicalReaction>
</comment>
<name>A0A4P9ZNU1_9FUNG</name>
<dbReference type="SUPFAM" id="SSF53474">
    <property type="entry name" value="alpha/beta-Hydrolases"/>
    <property type="match status" value="1"/>
</dbReference>
<evidence type="ECO:0000256" key="3">
    <source>
        <dbReference type="ARBA" id="ARBA00022475"/>
    </source>
</evidence>
<evidence type="ECO:0000256" key="6">
    <source>
        <dbReference type="ARBA" id="ARBA00022723"/>
    </source>
</evidence>
<evidence type="ECO:0000256" key="2">
    <source>
        <dbReference type="ARBA" id="ARBA00004651"/>
    </source>
</evidence>
<dbReference type="GO" id="GO:0019369">
    <property type="term" value="P:arachidonate metabolic process"/>
    <property type="evidence" value="ECO:0007669"/>
    <property type="project" value="TreeGrafter"/>
</dbReference>
<keyword evidence="4" id="KW-0597">Phosphoprotein</keyword>
<keyword evidence="8" id="KW-0106">Calcium</keyword>
<evidence type="ECO:0000256" key="12">
    <source>
        <dbReference type="ARBA" id="ARBA00023136"/>
    </source>
</evidence>
<dbReference type="GO" id="GO:0046340">
    <property type="term" value="P:diacylglycerol catabolic process"/>
    <property type="evidence" value="ECO:0007669"/>
    <property type="project" value="TreeGrafter"/>
</dbReference>
<evidence type="ECO:0000256" key="14">
    <source>
        <dbReference type="ARBA" id="ARBA00026104"/>
    </source>
</evidence>
<keyword evidence="10" id="KW-1133">Transmembrane helix</keyword>
<dbReference type="EMBL" id="ML003419">
    <property type="protein sequence ID" value="RKP33990.1"/>
    <property type="molecule type" value="Genomic_DNA"/>
</dbReference>
<accession>A0A4P9ZNU1</accession>
<comment type="cofactor">
    <cofactor evidence="1">
        <name>Ca(2+)</name>
        <dbReference type="ChEBI" id="CHEBI:29108"/>
    </cofactor>
</comment>
<evidence type="ECO:0000256" key="13">
    <source>
        <dbReference type="ARBA" id="ARBA00024531"/>
    </source>
</evidence>
<evidence type="ECO:0000256" key="7">
    <source>
        <dbReference type="ARBA" id="ARBA00022801"/>
    </source>
</evidence>
<keyword evidence="11" id="KW-0443">Lipid metabolism</keyword>
<evidence type="ECO:0000256" key="11">
    <source>
        <dbReference type="ARBA" id="ARBA00023098"/>
    </source>
</evidence>
<keyword evidence="18" id="KW-1185">Reference proteome</keyword>
<dbReference type="EC" id="3.1.1.116" evidence="14"/>
<comment type="subcellular location">
    <subcellularLocation>
        <location evidence="2">Cell membrane</location>
        <topology evidence="2">Multi-pass membrane protein</topology>
    </subcellularLocation>
</comment>
<reference evidence="18" key="1">
    <citation type="journal article" date="2018" name="Nat. Microbiol.">
        <title>Leveraging single-cell genomics to expand the fungal tree of life.</title>
        <authorList>
            <person name="Ahrendt S.R."/>
            <person name="Quandt C.A."/>
            <person name="Ciobanu D."/>
            <person name="Clum A."/>
            <person name="Salamov A."/>
            <person name="Andreopoulos B."/>
            <person name="Cheng J.F."/>
            <person name="Woyke T."/>
            <person name="Pelin A."/>
            <person name="Henrissat B."/>
            <person name="Reynolds N.K."/>
            <person name="Benny G.L."/>
            <person name="Smith M.E."/>
            <person name="James T.Y."/>
            <person name="Grigoriev I.V."/>
        </authorList>
    </citation>
    <scope>NUCLEOTIDE SEQUENCE [LARGE SCALE GENOMIC DNA]</scope>
    <source>
        <strain evidence="18">RSA 468</strain>
    </source>
</reference>
<protein>
    <recommendedName>
        <fullName evidence="14">sn-1-specific diacylglycerol lipase</fullName>
        <ecNumber evidence="14">3.1.1.116</ecNumber>
    </recommendedName>
</protein>
<dbReference type="PANTHER" id="PTHR45792:SF7">
    <property type="entry name" value="PUTATIVE (AFU_ORTHOLOGUE AFUA_6G02710)-RELATED"/>
    <property type="match status" value="1"/>
</dbReference>
<organism evidence="17 18">
    <name type="scientific">Dimargaris cristalligena</name>
    <dbReference type="NCBI Taxonomy" id="215637"/>
    <lineage>
        <taxon>Eukaryota</taxon>
        <taxon>Fungi</taxon>
        <taxon>Fungi incertae sedis</taxon>
        <taxon>Zoopagomycota</taxon>
        <taxon>Kickxellomycotina</taxon>
        <taxon>Dimargaritomycetes</taxon>
        <taxon>Dimargaritales</taxon>
        <taxon>Dimargaritaceae</taxon>
        <taxon>Dimargaris</taxon>
    </lineage>
</organism>
<proteinExistence type="predicted"/>